<feature type="domain" description="Histidine kinase" evidence="14">
    <location>
        <begin position="212"/>
        <end position="425"/>
    </location>
</feature>
<dbReference type="RefSeq" id="WP_130604708.1">
    <property type="nucleotide sequence ID" value="NZ_AP019400.1"/>
</dbReference>
<dbReference type="KEGG" id="cohn:KCTCHS21_01810"/>
<dbReference type="Gene3D" id="1.10.287.130">
    <property type="match status" value="1"/>
</dbReference>
<keyword evidence="9" id="KW-0067">ATP-binding</keyword>
<evidence type="ECO:0000256" key="3">
    <source>
        <dbReference type="ARBA" id="ARBA00012438"/>
    </source>
</evidence>
<evidence type="ECO:0000256" key="11">
    <source>
        <dbReference type="ARBA" id="ARBA00023012"/>
    </source>
</evidence>
<dbReference type="SUPFAM" id="SSF55874">
    <property type="entry name" value="ATPase domain of HSP90 chaperone/DNA topoisomerase II/histidine kinase"/>
    <property type="match status" value="1"/>
</dbReference>
<keyword evidence="12 13" id="KW-0472">Membrane</keyword>
<evidence type="ECO:0000313" key="16">
    <source>
        <dbReference type="Proteomes" id="UP000289856"/>
    </source>
</evidence>
<dbReference type="AlphaFoldDB" id="A0A3T1CY40"/>
<dbReference type="SMART" id="SM00388">
    <property type="entry name" value="HisKA"/>
    <property type="match status" value="1"/>
</dbReference>
<reference evidence="15 16" key="1">
    <citation type="submission" date="2019-01" db="EMBL/GenBank/DDBJ databases">
        <title>Complete genome sequence of Cohnella hallensis HS21 isolated from Korean fir (Abies koreana) rhizospheric soil.</title>
        <authorList>
            <person name="Jiang L."/>
            <person name="Kang S.W."/>
            <person name="Kim S."/>
            <person name="Jung J."/>
            <person name="Kim C.Y."/>
            <person name="Kim D.H."/>
            <person name="Kim S.W."/>
            <person name="Lee J."/>
        </authorList>
    </citation>
    <scope>NUCLEOTIDE SEQUENCE [LARGE SCALE GENOMIC DNA]</scope>
    <source>
        <strain evidence="15 16">HS21</strain>
    </source>
</reference>
<sequence length="436" mass="49047">MERVENEKLSLARLWRNPPVRRLSVILASSLLITVVLIAVYSHYSTERLKNTWLDKEAAMLGTLYSEHPDLADKWLGQLSEKGAPTPEAVAEGHKIMERYGVASLFESRWLPVLQQYHWSTLWILISSITVLIALIAWLLFREYHKLLGQIRTLAVSLEDTVKHNKPMSSFVYDEGELGLLANGAQELTLRLRATIEQLDQDKAFLKDTVADISHQLKTPLASLMIYIELLQGDKLDPDHATEFLETCRGELDRMEWLTLALLKLARLEAGALEMSLREVPLMDTLQQAVKSISRLAEDKQIEMLIEHPDSELIIPHDPHWLAEAISNLLKNAIEHSPIGSNVSISLERTPVFVRVQVRDQGRGIEAQQLPHIFKKFYRSSTEGSGVGLGLPLAKSIIEKHGGILSVSANPLGGTIFNLTLPHHPFPMNAMKLTEL</sequence>
<dbReference type="GO" id="GO:0000155">
    <property type="term" value="F:phosphorelay sensor kinase activity"/>
    <property type="evidence" value="ECO:0007669"/>
    <property type="project" value="InterPro"/>
</dbReference>
<evidence type="ECO:0000256" key="2">
    <source>
        <dbReference type="ARBA" id="ARBA00004370"/>
    </source>
</evidence>
<keyword evidence="6 13" id="KW-0812">Transmembrane</keyword>
<evidence type="ECO:0000256" key="13">
    <source>
        <dbReference type="SAM" id="Phobius"/>
    </source>
</evidence>
<dbReference type="Pfam" id="PF02518">
    <property type="entry name" value="HATPase_c"/>
    <property type="match status" value="1"/>
</dbReference>
<dbReference type="Proteomes" id="UP000289856">
    <property type="component" value="Chromosome"/>
</dbReference>
<keyword evidence="10 13" id="KW-1133">Transmembrane helix</keyword>
<dbReference type="EMBL" id="AP019400">
    <property type="protein sequence ID" value="BBI30782.1"/>
    <property type="molecule type" value="Genomic_DNA"/>
</dbReference>
<dbReference type="PANTHER" id="PTHR45436:SF5">
    <property type="entry name" value="SENSOR HISTIDINE KINASE TRCS"/>
    <property type="match status" value="1"/>
</dbReference>
<evidence type="ECO:0000256" key="9">
    <source>
        <dbReference type="ARBA" id="ARBA00022840"/>
    </source>
</evidence>
<keyword evidence="8 15" id="KW-0418">Kinase</keyword>
<dbReference type="EC" id="2.7.13.3" evidence="3"/>
<dbReference type="PRINTS" id="PR00344">
    <property type="entry name" value="BCTRLSENSOR"/>
</dbReference>
<dbReference type="InterPro" id="IPR005467">
    <property type="entry name" value="His_kinase_dom"/>
</dbReference>
<dbReference type="OrthoDB" id="9773956at2"/>
<accession>A0A3T1CY40</accession>
<dbReference type="SMART" id="SM00387">
    <property type="entry name" value="HATPase_c"/>
    <property type="match status" value="1"/>
</dbReference>
<keyword evidence="5" id="KW-0808">Transferase</keyword>
<dbReference type="InterPro" id="IPR003594">
    <property type="entry name" value="HATPase_dom"/>
</dbReference>
<protein>
    <recommendedName>
        <fullName evidence="3">histidine kinase</fullName>
        <ecNumber evidence="3">2.7.13.3</ecNumber>
    </recommendedName>
</protein>
<evidence type="ECO:0000256" key="12">
    <source>
        <dbReference type="ARBA" id="ARBA00023136"/>
    </source>
</evidence>
<dbReference type="PROSITE" id="PS50109">
    <property type="entry name" value="HIS_KIN"/>
    <property type="match status" value="1"/>
</dbReference>
<dbReference type="CDD" id="cd00082">
    <property type="entry name" value="HisKA"/>
    <property type="match status" value="1"/>
</dbReference>
<dbReference type="Pfam" id="PF00512">
    <property type="entry name" value="HisKA"/>
    <property type="match status" value="1"/>
</dbReference>
<evidence type="ECO:0000256" key="1">
    <source>
        <dbReference type="ARBA" id="ARBA00000085"/>
    </source>
</evidence>
<evidence type="ECO:0000256" key="7">
    <source>
        <dbReference type="ARBA" id="ARBA00022741"/>
    </source>
</evidence>
<comment type="catalytic activity">
    <reaction evidence="1">
        <text>ATP + protein L-histidine = ADP + protein N-phospho-L-histidine.</text>
        <dbReference type="EC" id="2.7.13.3"/>
    </reaction>
</comment>
<dbReference type="SUPFAM" id="SSF47384">
    <property type="entry name" value="Homodimeric domain of signal transducing histidine kinase"/>
    <property type="match status" value="1"/>
</dbReference>
<dbReference type="PANTHER" id="PTHR45436">
    <property type="entry name" value="SENSOR HISTIDINE KINASE YKOH"/>
    <property type="match status" value="1"/>
</dbReference>
<dbReference type="Gene3D" id="3.30.565.10">
    <property type="entry name" value="Histidine kinase-like ATPase, C-terminal domain"/>
    <property type="match status" value="1"/>
</dbReference>
<evidence type="ECO:0000256" key="4">
    <source>
        <dbReference type="ARBA" id="ARBA00022553"/>
    </source>
</evidence>
<name>A0A3T1CY40_9BACL</name>
<dbReference type="GO" id="GO:0005524">
    <property type="term" value="F:ATP binding"/>
    <property type="evidence" value="ECO:0007669"/>
    <property type="project" value="UniProtKB-KW"/>
</dbReference>
<feature type="transmembrane region" description="Helical" evidence="13">
    <location>
        <begin position="23"/>
        <end position="44"/>
    </location>
</feature>
<dbReference type="GO" id="GO:0005886">
    <property type="term" value="C:plasma membrane"/>
    <property type="evidence" value="ECO:0007669"/>
    <property type="project" value="TreeGrafter"/>
</dbReference>
<evidence type="ECO:0000259" key="14">
    <source>
        <dbReference type="PROSITE" id="PS50109"/>
    </source>
</evidence>
<gene>
    <name evidence="15" type="ORF">KCTCHS21_01810</name>
</gene>
<dbReference type="CDD" id="cd00075">
    <property type="entry name" value="HATPase"/>
    <property type="match status" value="1"/>
</dbReference>
<keyword evidence="7" id="KW-0547">Nucleotide-binding</keyword>
<evidence type="ECO:0000313" key="15">
    <source>
        <dbReference type="EMBL" id="BBI30782.1"/>
    </source>
</evidence>
<keyword evidence="16" id="KW-1185">Reference proteome</keyword>
<feature type="transmembrane region" description="Helical" evidence="13">
    <location>
        <begin position="117"/>
        <end position="141"/>
    </location>
</feature>
<comment type="subcellular location">
    <subcellularLocation>
        <location evidence="2">Membrane</location>
    </subcellularLocation>
</comment>
<proteinExistence type="predicted"/>
<evidence type="ECO:0000256" key="10">
    <source>
        <dbReference type="ARBA" id="ARBA00022989"/>
    </source>
</evidence>
<dbReference type="InterPro" id="IPR004358">
    <property type="entry name" value="Sig_transdc_His_kin-like_C"/>
</dbReference>
<evidence type="ECO:0000256" key="5">
    <source>
        <dbReference type="ARBA" id="ARBA00022679"/>
    </source>
</evidence>
<keyword evidence="4" id="KW-0597">Phosphoprotein</keyword>
<evidence type="ECO:0000256" key="6">
    <source>
        <dbReference type="ARBA" id="ARBA00022692"/>
    </source>
</evidence>
<dbReference type="InterPro" id="IPR003661">
    <property type="entry name" value="HisK_dim/P_dom"/>
</dbReference>
<evidence type="ECO:0000256" key="8">
    <source>
        <dbReference type="ARBA" id="ARBA00022777"/>
    </source>
</evidence>
<organism evidence="15 16">
    <name type="scientific">Cohnella abietis</name>
    <dbReference type="NCBI Taxonomy" id="2507935"/>
    <lineage>
        <taxon>Bacteria</taxon>
        <taxon>Bacillati</taxon>
        <taxon>Bacillota</taxon>
        <taxon>Bacilli</taxon>
        <taxon>Bacillales</taxon>
        <taxon>Paenibacillaceae</taxon>
        <taxon>Cohnella</taxon>
    </lineage>
</organism>
<dbReference type="InterPro" id="IPR036890">
    <property type="entry name" value="HATPase_C_sf"/>
</dbReference>
<dbReference type="InterPro" id="IPR050428">
    <property type="entry name" value="TCS_sensor_his_kinase"/>
</dbReference>
<keyword evidence="11" id="KW-0902">Two-component regulatory system</keyword>
<dbReference type="InterPro" id="IPR036097">
    <property type="entry name" value="HisK_dim/P_sf"/>
</dbReference>